<feature type="domain" description="Phasin" evidence="2">
    <location>
        <begin position="3"/>
        <end position="95"/>
    </location>
</feature>
<feature type="region of interest" description="Disordered" evidence="1">
    <location>
        <begin position="132"/>
        <end position="175"/>
    </location>
</feature>
<dbReference type="Pfam" id="PF09361">
    <property type="entry name" value="Phasin_2"/>
    <property type="match status" value="1"/>
</dbReference>
<protein>
    <submittedName>
        <fullName evidence="3">Phasin family protein</fullName>
    </submittedName>
</protein>
<feature type="compositionally biased region" description="Polar residues" evidence="1">
    <location>
        <begin position="166"/>
        <end position="175"/>
    </location>
</feature>
<reference evidence="3 4" key="1">
    <citation type="submission" date="2019-03" db="EMBL/GenBank/DDBJ databases">
        <title>Paraburkholderia sp. isolated from native Mimosa gymnas in Guartela State Park, Brazil.</title>
        <authorList>
            <person name="Paulitsch F."/>
            <person name="Hungria M."/>
            <person name="Delamuta J.R.M."/>
            <person name="Ribeiro R.A."/>
            <person name="Dall'Agnol R."/>
            <person name="Silva J.S.B."/>
        </authorList>
    </citation>
    <scope>NUCLEOTIDE SEQUENCE [LARGE SCALE GENOMIC DNA]</scope>
    <source>
        <strain evidence="3 4">CNPSo 3008</strain>
    </source>
</reference>
<dbReference type="InterPro" id="IPR018968">
    <property type="entry name" value="Phasin"/>
</dbReference>
<name>A0A4R5L5Y2_9BURK</name>
<organism evidence="3 4">
    <name type="scientific">Paraburkholderia guartelaensis</name>
    <dbReference type="NCBI Taxonomy" id="2546446"/>
    <lineage>
        <taxon>Bacteria</taxon>
        <taxon>Pseudomonadati</taxon>
        <taxon>Pseudomonadota</taxon>
        <taxon>Betaproteobacteria</taxon>
        <taxon>Burkholderiales</taxon>
        <taxon>Burkholderiaceae</taxon>
        <taxon>Paraburkholderia</taxon>
    </lineage>
</organism>
<proteinExistence type="predicted"/>
<dbReference type="EMBL" id="SMOD01000044">
    <property type="protein sequence ID" value="TDG03266.1"/>
    <property type="molecule type" value="Genomic_DNA"/>
</dbReference>
<comment type="caution">
    <text evidence="3">The sequence shown here is derived from an EMBL/GenBank/DDBJ whole genome shotgun (WGS) entry which is preliminary data.</text>
</comment>
<dbReference type="AlphaFoldDB" id="A0A4R5L5Y2"/>
<evidence type="ECO:0000259" key="2">
    <source>
        <dbReference type="Pfam" id="PF09361"/>
    </source>
</evidence>
<evidence type="ECO:0000256" key="1">
    <source>
        <dbReference type="SAM" id="MobiDB-lite"/>
    </source>
</evidence>
<evidence type="ECO:0000313" key="4">
    <source>
        <dbReference type="Proteomes" id="UP000295606"/>
    </source>
</evidence>
<evidence type="ECO:0000313" key="3">
    <source>
        <dbReference type="EMBL" id="TDG03266.1"/>
    </source>
</evidence>
<dbReference type="Proteomes" id="UP000295606">
    <property type="component" value="Unassembled WGS sequence"/>
</dbReference>
<gene>
    <name evidence="3" type="ORF">E1N52_35805</name>
</gene>
<accession>A0A4R5L5Y2</accession>
<dbReference type="OrthoDB" id="9101859at2"/>
<sequence>MSFATTHEASVMDLTALSGPALTSFFELGRLNMNMCRSVFSGAVLHWENVLLSQTPEQLVTRQAETLPWLAIQIAGYTRGWMDIAAQATAELSQRASDDGHDERARHLNMTLDGMARCARGVDAMLRALNPPSFETDGVPDRSLADSQQVARADMDRVSGARASAWQRSTSPARR</sequence>